<dbReference type="Pfam" id="PF00038">
    <property type="entry name" value="Filament"/>
    <property type="match status" value="1"/>
</dbReference>
<dbReference type="InterPro" id="IPR018039">
    <property type="entry name" value="IF_conserved"/>
</dbReference>
<dbReference type="GO" id="GO:0045109">
    <property type="term" value="P:intermediate filament organization"/>
    <property type="evidence" value="ECO:0007669"/>
    <property type="project" value="TreeGrafter"/>
</dbReference>
<keyword evidence="3" id="KW-0175">Coiled coil</keyword>
<dbReference type="GO" id="GO:0005200">
    <property type="term" value="F:structural constituent of cytoskeleton"/>
    <property type="evidence" value="ECO:0007669"/>
    <property type="project" value="TreeGrafter"/>
</dbReference>
<comment type="function">
    <text evidence="1">Vimentins are class-III intermediate filaments found in various non-epithelial cells, especially mesenchymal cells. Vimentin is attached to the nucleus, endoplasmic reticulum, and mitochondria, either laterally or terminally.</text>
</comment>
<dbReference type="Gene3D" id="1.20.5.500">
    <property type="entry name" value="Single helix bin"/>
    <property type="match status" value="1"/>
</dbReference>
<accession>A0A9Q1HXN5</accession>
<dbReference type="SUPFAM" id="SSF64593">
    <property type="entry name" value="Intermediate filament protein, coiled coil region"/>
    <property type="match status" value="2"/>
</dbReference>
<dbReference type="AlphaFoldDB" id="A0A9Q1HXN5"/>
<dbReference type="PROSITE" id="PS51842">
    <property type="entry name" value="IF_ROD_2"/>
    <property type="match status" value="1"/>
</dbReference>
<dbReference type="PROSITE" id="PS00226">
    <property type="entry name" value="IF_ROD_1"/>
    <property type="match status" value="1"/>
</dbReference>
<dbReference type="PANTHER" id="PTHR45652">
    <property type="entry name" value="GLIAL FIBRILLARY ACIDIC PROTEIN"/>
    <property type="match status" value="1"/>
</dbReference>
<dbReference type="InterPro" id="IPR039008">
    <property type="entry name" value="IF_rod_dom"/>
</dbReference>
<evidence type="ECO:0000313" key="6">
    <source>
        <dbReference type="EMBL" id="KAJ8268466.1"/>
    </source>
</evidence>
<dbReference type="Gene3D" id="1.20.5.170">
    <property type="match status" value="1"/>
</dbReference>
<gene>
    <name evidence="6" type="ORF">COCON_G00136380</name>
</gene>
<dbReference type="SMART" id="SM01391">
    <property type="entry name" value="Filament"/>
    <property type="match status" value="1"/>
</dbReference>
<evidence type="ECO:0000313" key="7">
    <source>
        <dbReference type="Proteomes" id="UP001152803"/>
    </source>
</evidence>
<dbReference type="PANTHER" id="PTHR45652:SF5">
    <property type="entry name" value="VIMENTIN"/>
    <property type="match status" value="1"/>
</dbReference>
<dbReference type="EMBL" id="JAFJMO010000009">
    <property type="protein sequence ID" value="KAJ8268466.1"/>
    <property type="molecule type" value="Genomic_DNA"/>
</dbReference>
<evidence type="ECO:0000256" key="2">
    <source>
        <dbReference type="ARBA" id="ARBA00022754"/>
    </source>
</evidence>
<evidence type="ECO:0000256" key="1">
    <source>
        <dbReference type="ARBA" id="ARBA00002825"/>
    </source>
</evidence>
<name>A0A9Q1HXN5_CONCO</name>
<dbReference type="GO" id="GO:0005882">
    <property type="term" value="C:intermediate filament"/>
    <property type="evidence" value="ECO:0007669"/>
    <property type="project" value="UniProtKB-KW"/>
</dbReference>
<reference evidence="6" key="1">
    <citation type="journal article" date="2023" name="Science">
        <title>Genome structures resolve the early diversification of teleost fishes.</title>
        <authorList>
            <person name="Parey E."/>
            <person name="Louis A."/>
            <person name="Montfort J."/>
            <person name="Bouchez O."/>
            <person name="Roques C."/>
            <person name="Iampietro C."/>
            <person name="Lluch J."/>
            <person name="Castinel A."/>
            <person name="Donnadieu C."/>
            <person name="Desvignes T."/>
            <person name="Floi Bucao C."/>
            <person name="Jouanno E."/>
            <person name="Wen M."/>
            <person name="Mejri S."/>
            <person name="Dirks R."/>
            <person name="Jansen H."/>
            <person name="Henkel C."/>
            <person name="Chen W.J."/>
            <person name="Zahm M."/>
            <person name="Cabau C."/>
            <person name="Klopp C."/>
            <person name="Thompson A.W."/>
            <person name="Robinson-Rechavi M."/>
            <person name="Braasch I."/>
            <person name="Lecointre G."/>
            <person name="Bobe J."/>
            <person name="Postlethwait J.H."/>
            <person name="Berthelot C."/>
            <person name="Roest Crollius H."/>
            <person name="Guiguen Y."/>
        </authorList>
    </citation>
    <scope>NUCLEOTIDE SEQUENCE</scope>
    <source>
        <strain evidence="6">Concon-B</strain>
    </source>
</reference>
<sequence length="523" mass="53497">MSYTYSTSRVSGGGGLGYRGGAGGGGVKLGLAGGGLGLGYGSAVGLGGGIGGGLGLGAGAGMGGLGLGMGAGAGGMGMGGGVGLGLGLYGGGGGGGGGGGAYFASPAFAMGRNVVAGGLGASSALAIGPGVGPVLAPILSRAAEKQTLGLLNDRFSAYMTKVRALQQENAALEAKLSLLTGGTDMMSPDSSTTTVEYEAQLGEYRLTLETLTLDTIKLEIELDNVRGAAHELKAKYDFEQGVRFQLESDITAMKTDIEAAGDLRIDMDTKYSSLKNELEFVNRTQEEELATLQGKLGTTNMDTSVTSMIQLDTDKSFNISNALNAIREKYEQSVHQHREEADAYYRIKMDEIHSVTAKSTEAISSTKLEIAAARKELQTLGLELQALLTMNMTLEHSMSEAQTLSTVGASELQASAVCLSSSIEVAKVELHKQILAYQELLDVKLALDVEIATYRNLLEGNDFKIPDVSYSSGTFTFSGGSGGGLIAGGGGGGGGLSGSDLTRTETITVLTETSAVSEGSEST</sequence>
<dbReference type="GO" id="GO:0005886">
    <property type="term" value="C:plasma membrane"/>
    <property type="evidence" value="ECO:0007669"/>
    <property type="project" value="TreeGrafter"/>
</dbReference>
<dbReference type="OrthoDB" id="8910104at2759"/>
<evidence type="ECO:0000256" key="3">
    <source>
        <dbReference type="ARBA" id="ARBA00023054"/>
    </source>
</evidence>
<dbReference type="Gene3D" id="1.20.5.1160">
    <property type="entry name" value="Vasodilator-stimulated phosphoprotein"/>
    <property type="match status" value="1"/>
</dbReference>
<comment type="caution">
    <text evidence="6">The sequence shown here is derived from an EMBL/GenBank/DDBJ whole genome shotgun (WGS) entry which is preliminary data.</text>
</comment>
<protein>
    <recommendedName>
        <fullName evidence="5">IF rod domain-containing protein</fullName>
    </recommendedName>
</protein>
<keyword evidence="7" id="KW-1185">Reference proteome</keyword>
<dbReference type="InterPro" id="IPR050405">
    <property type="entry name" value="Intermediate_filament"/>
</dbReference>
<evidence type="ECO:0000259" key="5">
    <source>
        <dbReference type="PROSITE" id="PS51842"/>
    </source>
</evidence>
<dbReference type="Proteomes" id="UP001152803">
    <property type="component" value="Unassembled WGS sequence"/>
</dbReference>
<feature type="domain" description="IF rod" evidence="5">
    <location>
        <begin position="144"/>
        <end position="465"/>
    </location>
</feature>
<evidence type="ECO:0000256" key="4">
    <source>
        <dbReference type="RuleBase" id="RU000685"/>
    </source>
</evidence>
<dbReference type="GO" id="GO:0030424">
    <property type="term" value="C:axon"/>
    <property type="evidence" value="ECO:0007669"/>
    <property type="project" value="TreeGrafter"/>
</dbReference>
<proteinExistence type="inferred from homology"/>
<comment type="similarity">
    <text evidence="4">Belongs to the intermediate filament family.</text>
</comment>
<organism evidence="6 7">
    <name type="scientific">Conger conger</name>
    <name type="common">Conger eel</name>
    <name type="synonym">Muraena conger</name>
    <dbReference type="NCBI Taxonomy" id="82655"/>
    <lineage>
        <taxon>Eukaryota</taxon>
        <taxon>Metazoa</taxon>
        <taxon>Chordata</taxon>
        <taxon>Craniata</taxon>
        <taxon>Vertebrata</taxon>
        <taxon>Euteleostomi</taxon>
        <taxon>Actinopterygii</taxon>
        <taxon>Neopterygii</taxon>
        <taxon>Teleostei</taxon>
        <taxon>Anguilliformes</taxon>
        <taxon>Congridae</taxon>
        <taxon>Conger</taxon>
    </lineage>
</organism>
<dbReference type="GO" id="GO:0005737">
    <property type="term" value="C:cytoplasm"/>
    <property type="evidence" value="ECO:0007669"/>
    <property type="project" value="TreeGrafter"/>
</dbReference>
<keyword evidence="2 4" id="KW-0403">Intermediate filament</keyword>